<name>A0A7S4BSU4_CHRCT</name>
<keyword evidence="2" id="KW-0689">Ribosomal protein</keyword>
<dbReference type="InterPro" id="IPR022669">
    <property type="entry name" value="Ribosomal_uL2_C"/>
</dbReference>
<dbReference type="Pfam" id="PF03947">
    <property type="entry name" value="Ribosomal_L2_C"/>
    <property type="match status" value="1"/>
</dbReference>
<dbReference type="InterPro" id="IPR022666">
    <property type="entry name" value="Ribosomal_uL2_RNA-bd_dom"/>
</dbReference>
<evidence type="ECO:0000256" key="4">
    <source>
        <dbReference type="SAM" id="MobiDB-lite"/>
    </source>
</evidence>
<evidence type="ECO:0000259" key="6">
    <source>
        <dbReference type="SMART" id="SM01383"/>
    </source>
</evidence>
<dbReference type="FunFam" id="4.10.950.10:FF:000002">
    <property type="entry name" value="60S ribosomal protein L2"/>
    <property type="match status" value="1"/>
</dbReference>
<comment type="similarity">
    <text evidence="1">Belongs to the universal ribosomal protein uL2 family.</text>
</comment>
<dbReference type="PROSITE" id="PS00467">
    <property type="entry name" value="RIBOSOMAL_L2"/>
    <property type="match status" value="1"/>
</dbReference>
<organism evidence="7">
    <name type="scientific">Chrysotila carterae</name>
    <name type="common">Marine alga</name>
    <name type="synonym">Syracosphaera carterae</name>
    <dbReference type="NCBI Taxonomy" id="13221"/>
    <lineage>
        <taxon>Eukaryota</taxon>
        <taxon>Haptista</taxon>
        <taxon>Haptophyta</taxon>
        <taxon>Prymnesiophyceae</taxon>
        <taxon>Isochrysidales</taxon>
        <taxon>Isochrysidaceae</taxon>
        <taxon>Chrysotila</taxon>
    </lineage>
</organism>
<dbReference type="PANTHER" id="PTHR13691">
    <property type="entry name" value="RIBOSOMAL PROTEIN L2"/>
    <property type="match status" value="1"/>
</dbReference>
<dbReference type="SMART" id="SM01382">
    <property type="entry name" value="Ribosomal_L2_C"/>
    <property type="match status" value="1"/>
</dbReference>
<dbReference type="GO" id="GO:0003723">
    <property type="term" value="F:RNA binding"/>
    <property type="evidence" value="ECO:0007669"/>
    <property type="project" value="InterPro"/>
</dbReference>
<feature type="domain" description="Large ribosomal subunit protein uL2 C-terminal" evidence="5">
    <location>
        <begin position="96"/>
        <end position="231"/>
    </location>
</feature>
<dbReference type="Gene3D" id="2.40.50.140">
    <property type="entry name" value="Nucleic acid-binding proteins"/>
    <property type="match status" value="1"/>
</dbReference>
<dbReference type="InterPro" id="IPR022671">
    <property type="entry name" value="Ribosomal_uL2_CS"/>
</dbReference>
<dbReference type="AlphaFoldDB" id="A0A7S4BSU4"/>
<dbReference type="Gene3D" id="4.10.950.10">
    <property type="entry name" value="Ribosomal protein L2, domain 3"/>
    <property type="match status" value="1"/>
</dbReference>
<evidence type="ECO:0000256" key="2">
    <source>
        <dbReference type="ARBA" id="ARBA00022980"/>
    </source>
</evidence>
<dbReference type="InterPro" id="IPR023672">
    <property type="entry name" value="Ribosomal_uL2_arc_euk"/>
</dbReference>
<protein>
    <recommendedName>
        <fullName evidence="8">Ribosomal protein L2 C-terminal domain-containing protein</fullName>
    </recommendedName>
</protein>
<dbReference type="InterPro" id="IPR014726">
    <property type="entry name" value="Ribosomal_uL2_dom3"/>
</dbReference>
<dbReference type="SUPFAM" id="SSF50249">
    <property type="entry name" value="Nucleic acid-binding proteins"/>
    <property type="match status" value="1"/>
</dbReference>
<dbReference type="Pfam" id="PF00181">
    <property type="entry name" value="Ribosomal_L2_N"/>
    <property type="match status" value="1"/>
</dbReference>
<evidence type="ECO:0000256" key="1">
    <source>
        <dbReference type="ARBA" id="ARBA00005636"/>
    </source>
</evidence>
<dbReference type="GO" id="GO:0003735">
    <property type="term" value="F:structural constituent of ribosome"/>
    <property type="evidence" value="ECO:0007669"/>
    <property type="project" value="InterPro"/>
</dbReference>
<proteinExistence type="inferred from homology"/>
<evidence type="ECO:0000313" key="7">
    <source>
        <dbReference type="EMBL" id="CAE0775252.1"/>
    </source>
</evidence>
<dbReference type="Gene3D" id="2.30.30.30">
    <property type="match status" value="1"/>
</dbReference>
<dbReference type="EMBL" id="HBIZ01043585">
    <property type="protein sequence ID" value="CAE0775252.1"/>
    <property type="molecule type" value="Transcribed_RNA"/>
</dbReference>
<dbReference type="InterPro" id="IPR008991">
    <property type="entry name" value="Translation_prot_SH3-like_sf"/>
</dbReference>
<dbReference type="GO" id="GO:0022625">
    <property type="term" value="C:cytosolic large ribosomal subunit"/>
    <property type="evidence" value="ECO:0007669"/>
    <property type="project" value="TreeGrafter"/>
</dbReference>
<reference evidence="7" key="1">
    <citation type="submission" date="2021-01" db="EMBL/GenBank/DDBJ databases">
        <authorList>
            <person name="Corre E."/>
            <person name="Pelletier E."/>
            <person name="Niang G."/>
            <person name="Scheremetjew M."/>
            <person name="Finn R."/>
            <person name="Kale V."/>
            <person name="Holt S."/>
            <person name="Cochrane G."/>
            <person name="Meng A."/>
            <person name="Brown T."/>
            <person name="Cohen L."/>
        </authorList>
    </citation>
    <scope>NUCLEOTIDE SEQUENCE</scope>
    <source>
        <strain evidence="7">CCMP645</strain>
    </source>
</reference>
<dbReference type="NCBIfam" id="NF007180">
    <property type="entry name" value="PRK09612.1"/>
    <property type="match status" value="1"/>
</dbReference>
<feature type="compositionally biased region" description="Basic residues" evidence="4">
    <location>
        <begin position="1"/>
        <end position="12"/>
    </location>
</feature>
<evidence type="ECO:0008006" key="8">
    <source>
        <dbReference type="Google" id="ProtNLM"/>
    </source>
</evidence>
<dbReference type="SUPFAM" id="SSF50104">
    <property type="entry name" value="Translation proteins SH3-like domain"/>
    <property type="match status" value="1"/>
</dbReference>
<accession>A0A7S4BSU4</accession>
<dbReference type="PIRSF" id="PIRSF002158">
    <property type="entry name" value="Ribosomal_L2"/>
    <property type="match status" value="1"/>
</dbReference>
<dbReference type="FunFam" id="2.40.50.140:FF:000020">
    <property type="entry name" value="60S ribosomal protein L2"/>
    <property type="match status" value="1"/>
</dbReference>
<dbReference type="InterPro" id="IPR002171">
    <property type="entry name" value="Ribosomal_uL2"/>
</dbReference>
<dbReference type="FunFam" id="2.30.30.30:FF:000006">
    <property type="entry name" value="60S ribosomal protein L8"/>
    <property type="match status" value="1"/>
</dbReference>
<sequence length="257" mass="28073">MGRQIRGQRKGRGSVFTSHTKHRKGPGALRALDYAERNGYIRGVVRELVHDPGRGAPLVRVQFNSPYKYKKINEQWTATEGTYTGQFIYCGKRATLIPGNILPLESMPPGTVINNVEKQAGDKGKFAKTSGGFAQIIQHIEGAGKTRVRLPSGQKKTISSRARAAVGIVAGGGRIDKPLLKAGRAYHKYRVKRNCWPKVRGVAMNPVEHPHGGGNHQHIGHPSTVRRDSVPGQKVGLIAARRTGQLRGRKETDKTGA</sequence>
<gene>
    <name evidence="7" type="ORF">PCAR00345_LOCUS27886</name>
</gene>
<dbReference type="GO" id="GO:0002181">
    <property type="term" value="P:cytoplasmic translation"/>
    <property type="evidence" value="ECO:0007669"/>
    <property type="project" value="TreeGrafter"/>
</dbReference>
<dbReference type="InterPro" id="IPR014722">
    <property type="entry name" value="Rib_uL2_dom2"/>
</dbReference>
<evidence type="ECO:0000259" key="5">
    <source>
        <dbReference type="SMART" id="SM01382"/>
    </source>
</evidence>
<feature type="domain" description="Large ribosomal subunit protein uL2 RNA-binding" evidence="6">
    <location>
        <begin position="11"/>
        <end position="90"/>
    </location>
</feature>
<dbReference type="InterPro" id="IPR012340">
    <property type="entry name" value="NA-bd_OB-fold"/>
</dbReference>
<feature type="region of interest" description="Disordered" evidence="4">
    <location>
        <begin position="1"/>
        <end position="24"/>
    </location>
</feature>
<dbReference type="PANTHER" id="PTHR13691:SF16">
    <property type="entry name" value="LARGE RIBOSOMAL SUBUNIT PROTEIN UL2"/>
    <property type="match status" value="1"/>
</dbReference>
<dbReference type="SMART" id="SM01383">
    <property type="entry name" value="Ribosomal_L2"/>
    <property type="match status" value="1"/>
</dbReference>
<keyword evidence="3" id="KW-0687">Ribonucleoprotein</keyword>
<evidence type="ECO:0000256" key="3">
    <source>
        <dbReference type="ARBA" id="ARBA00023274"/>
    </source>
</evidence>